<comment type="caution">
    <text evidence="1">The sequence shown here is derived from an EMBL/GenBank/DDBJ whole genome shotgun (WGS) entry which is preliminary data.</text>
</comment>
<name>A0A2I1YG52_STRMC</name>
<evidence type="ECO:0000313" key="2">
    <source>
        <dbReference type="Proteomes" id="UP000235073"/>
    </source>
</evidence>
<dbReference type="Proteomes" id="UP000235073">
    <property type="component" value="Unassembled WGS sequence"/>
</dbReference>
<accession>A0A2I1YG52</accession>
<gene>
    <name evidence="1" type="ORF">CYK21_07345</name>
</gene>
<sequence>MLESIKALFLMSESKYREISDEKVESLKIAELDFFANFRADIECFRDLIIIADTPEMVVIIDERLSKPRYDFILSQNKRINDGLKP</sequence>
<reference evidence="1 2" key="1">
    <citation type="submission" date="2017-12" db="EMBL/GenBank/DDBJ databases">
        <title>Phylogenetic diversity of female urinary microbiome.</title>
        <authorList>
            <person name="Thomas-White K."/>
            <person name="Wolfe A.J."/>
        </authorList>
    </citation>
    <scope>NUCLEOTIDE SEQUENCE [LARGE SCALE GENOMIC DNA]</scope>
    <source>
        <strain evidence="1 2">UMB0733</strain>
    </source>
</reference>
<dbReference type="AlphaFoldDB" id="A0A2I1YG52"/>
<dbReference type="EMBL" id="PKIB01000005">
    <property type="protein sequence ID" value="PLA53796.1"/>
    <property type="molecule type" value="Genomic_DNA"/>
</dbReference>
<dbReference type="RefSeq" id="WP_101774288.1">
    <property type="nucleotide sequence ID" value="NZ_PKIB01000005.1"/>
</dbReference>
<proteinExistence type="predicted"/>
<evidence type="ECO:0000313" key="1">
    <source>
        <dbReference type="EMBL" id="PLA53796.1"/>
    </source>
</evidence>
<protein>
    <submittedName>
        <fullName evidence="1">Uncharacterized protein</fullName>
    </submittedName>
</protein>
<organism evidence="1 2">
    <name type="scientific">Streptococcus macedonicus</name>
    <name type="common">Streptococcus gallolyticus macedonicus</name>
    <dbReference type="NCBI Taxonomy" id="59310"/>
    <lineage>
        <taxon>Bacteria</taxon>
        <taxon>Bacillati</taxon>
        <taxon>Bacillota</taxon>
        <taxon>Bacilli</taxon>
        <taxon>Lactobacillales</taxon>
        <taxon>Streptococcaceae</taxon>
        <taxon>Streptococcus</taxon>
    </lineage>
</organism>